<dbReference type="GO" id="GO:0005634">
    <property type="term" value="C:nucleus"/>
    <property type="evidence" value="ECO:0007669"/>
    <property type="project" value="UniProtKB-SubCell"/>
</dbReference>
<evidence type="ECO:0000313" key="18">
    <source>
        <dbReference type="EMBL" id="KYO28671.1"/>
    </source>
</evidence>
<dbReference type="InterPro" id="IPR003655">
    <property type="entry name" value="aKRAB"/>
</dbReference>
<dbReference type="FunFam" id="3.30.160.60:FF:002343">
    <property type="entry name" value="Zinc finger protein 33A"/>
    <property type="match status" value="4"/>
</dbReference>
<feature type="domain" description="C2H2-type" evidence="14">
    <location>
        <begin position="243"/>
        <end position="270"/>
    </location>
</feature>
<dbReference type="InterPro" id="IPR036051">
    <property type="entry name" value="KRAB_dom_sf"/>
</dbReference>
<feature type="domain" description="C2H2-type" evidence="14">
    <location>
        <begin position="495"/>
        <end position="522"/>
    </location>
</feature>
<dbReference type="Pfam" id="PF00096">
    <property type="entry name" value="zf-C2H2"/>
    <property type="match status" value="23"/>
</dbReference>
<feature type="domain" description="C2H2-type" evidence="14">
    <location>
        <begin position="355"/>
        <end position="382"/>
    </location>
</feature>
<feature type="domain" description="C2H2-type" evidence="14">
    <location>
        <begin position="887"/>
        <end position="914"/>
    </location>
</feature>
<dbReference type="SMART" id="SM00349">
    <property type="entry name" value="KRAB"/>
    <property type="match status" value="1"/>
</dbReference>
<dbReference type="GO" id="GO:0046983">
    <property type="term" value="F:protein dimerization activity"/>
    <property type="evidence" value="ECO:0007669"/>
    <property type="project" value="InterPro"/>
</dbReference>
<feature type="region of interest" description="Disordered" evidence="13">
    <location>
        <begin position="1"/>
        <end position="51"/>
    </location>
</feature>
<sequence>MQPPARMEEQDPAGPKAGAGAEGSRRAPRVGTGGVSPRWVTPQRVKQELPEKPIRCWQVATHRQLGDVALDLEGPGALLEPLRSWLEWPQPRPEHVPLEQAGWGETPGSQEELSCVCKQESPPQQEPAGAETLSTAEKQRPEEGPVKLELRRPSPRKSGERGFLTPEPGQVHEEQNRCPQQRESMAVSKLREAFDDVAVYFTLEEWELLEAGDKGLYRDQMLRTYQALVSLVHQVTHAGEQLYRCAECKKSFTKWDHLQSHVCVHAGEKLFSCQQCGESFAKSSMLVQHLHVHTGEKPFSCAQCGKSFSKSSTLTKHLRVHTGEKPFSCSHCGKSFTQSSHLTNHLRLHTGEKPFCCSQCGKSFRQSSNLIYHLRMHTGEKPFSCRHCGKSFMQSSHLTNHLRVHTGEKPFCCCQCGKSFTQSSKLANHLRVHTGEKPFSCSQCGKSFRQSSTLTTHLRVHTGEKPFSCIQCEKSFSDSSTLAYHLRVHTGEKPFSCTQCGKSFTKGYKLKNHLRVHVGEKPFSCTQCEKSFTDSSMLTSHLRMHTGEKMFLCTQCGKTFTKSYTLTQHLRVHTGEKPFCCSQCGKRFRQSSNLTYHLRVHTGEKPFSCSQCGKSFTQSSKLTSHLRVHTGEKPFSCTQCGKSFTQSSNLTNHLRVHTGEKPFSCSQCGKSFTQSYKLTNHLRVHTGEKPFSCSQCGKSFTLSSTLTTHLRVHTGEKPFSCTQCEKSFSDSSTLTYHLRVHTGEKPFACTQCGKSFTKSSKLKSHLRVHMEDKPFSCTQCEKSFTDSSRLASHMRVHMGEKPFSCTQCGKTFTKRSTLMQHQRVHTGEMLFHCSQCGKSFTESSKLTRHLRVHTGEKPFSCSQCGKSFTESSTLRQHLRVHTGEKPFSCTHCGKSFVERSKLNKHLRVHTGEKPFSCPQCGKSFTDSSTLTKHRRVHTGEKPWAGLVGGGAGAAGSQEPGHPEEMAAELEPAPAAGFPFPVPVTTEEQDPAGPEPGAGAEGAGKASPRCPAAPVVKQEPVEEPIQGWQVTVHVKLEDVALNVEGPGASPEPLSSGLEQPPPQPGHVAKEGAGWGETPRPQKELPCAPKEEPPPRQEPDSPDTEATWDSSADESSLDYFPRGGSLLGTGSPSLWAEANDLRPRATRPLSRTPGAIRMRRLRWRRRALRDSMQEEAFRAEWVRHREAQDFRAQVLRELRRFRRNQALALEEARAGRVALQQLVGEIQEKRQLARDGFEELRQLWASIEAAVTQKRRVAEQLLAAVPALAAPGAAPQPAPAPQLLGLGAQPMPPAPGAGPSWEQDPFSSPLVHTRQPRHPQEMAAELEPASAAGFPFPSPVQPVVKMEEQDPTDPEPWVGAERAGNAPCVVRASPRCPAAPVVKQEPVEEPILCWRVTGNGQLKEGPEALAGFLCSGLEQPQPHPGHVPKEEAEWGETPGPQEELPCVPKEEPLFQQEPDSPDTDETWDSADESSLGCFPRRGSWRGAEPSTWEAAVTNPKLEQGAADRTRRKTVNSPAVQGLRKSPRTSHSSLEKMPKSARVTPKERVAQFGKDKFHTDGTVLFCTACSKPIDHVRKQTIVEHMESAKHKRNEKRQREDAEMGSSTAQNRGSREPGHPEDMAAELEPAPAAGFPFPVPEQPVVKTEEQDPADTGRASSKCRAAPVVKQEPLEEPVQCWQVTVHGQLEDMALDTEGPEAVTDPLSRLDQPPPHPGHMPKEEAGRGETPGPQDELIIILKEEPLPHQEPDSPDTEETWDSSADESSLGCFPRRGPFPGAGAGTLSTAEEQSAEDGSANLELLRPSPGQSGEKGPLTPESGQGQEKQGRCQQQRDTMAVNKTSTHRLKIERSKRSLAWNHFTKIKEDAVRCKLCTTELRYGSSTGAMLNHLKLKHPAISSERQDQKQPTVPTFVPGSSRKCDTQRAEKLTELLCSMITEDMLPISVIEGAGFRALMSFVEPEYHVPVRQTVTAQLEKWYENCVNSLREKLGKADKVAFTTDCWTAVNAESYMTITCHYIENWELRAAVLQTESMPEPHTADNIAEKLNSIVERWGLENRVLACVHDNVSNVVLADMPRYVAWDSVNCFAHTLQLAINDGFSGSVAHVIAAASRLVAHFQPGSVAAKTLERKQTQYQVKHNPLIQSCKTHWNSAYEMFERLSEQRRPIMAVLSDRSFTKLYDVQTFELQDEQWQLIEDILPILSTLKCATTAMSAEHSASISNIYPICNSLLNTHLKTETAVESGKIADFKSAVRCSLEHRMKPNDPAIINRAALIASILDPRHKHLQFLLPDIQIAAKSKLMQLASFLKSEAAPSAAAEPAEPTAPAAKKPRETKKKSAIAVLLGEDYSKKTDGNAVENELESYFREPCPSLECNPLEWWKVNAPRFPRLAKLARSYLCIPGSSVPAERVFSTAGLTVNQLRSRLTSEHVNMLIFLNKNHQ</sequence>
<dbReference type="FunFam" id="3.30.160.60:FF:002460">
    <property type="entry name" value="Zgc:174574"/>
    <property type="match status" value="1"/>
</dbReference>
<dbReference type="Pfam" id="PF01352">
    <property type="entry name" value="KRAB"/>
    <property type="match status" value="1"/>
</dbReference>
<feature type="compositionally biased region" description="Basic and acidic residues" evidence="13">
    <location>
        <begin position="137"/>
        <end position="160"/>
    </location>
</feature>
<dbReference type="FunFam" id="3.30.160.60:FF:000052">
    <property type="entry name" value="zinc finger protein 546 isoform X1"/>
    <property type="match status" value="1"/>
</dbReference>
<feature type="domain" description="C2H2-type" evidence="14">
    <location>
        <begin position="803"/>
        <end position="830"/>
    </location>
</feature>
<feature type="domain" description="C2H2-type" evidence="14">
    <location>
        <begin position="775"/>
        <end position="802"/>
    </location>
</feature>
<dbReference type="Pfam" id="PF23561">
    <property type="entry name" value="zf-C2H2_15"/>
    <property type="match status" value="1"/>
</dbReference>
<feature type="domain" description="C2H2-type" evidence="14">
    <location>
        <begin position="551"/>
        <end position="578"/>
    </location>
</feature>
<dbReference type="GO" id="GO:0042802">
    <property type="term" value="F:identical protein binding"/>
    <property type="evidence" value="ECO:0007669"/>
    <property type="project" value="UniProtKB-ARBA"/>
</dbReference>
<reference evidence="18 19" key="1">
    <citation type="journal article" date="2012" name="Genome Biol.">
        <title>Sequencing three crocodilian genomes to illuminate the evolution of archosaurs and amniotes.</title>
        <authorList>
            <person name="St John J.A."/>
            <person name="Braun E.L."/>
            <person name="Isberg S.R."/>
            <person name="Miles L.G."/>
            <person name="Chong A.Y."/>
            <person name="Gongora J."/>
            <person name="Dalzell P."/>
            <person name="Moran C."/>
            <person name="Bed'hom B."/>
            <person name="Abzhanov A."/>
            <person name="Burgess S.C."/>
            <person name="Cooksey A.M."/>
            <person name="Castoe T.A."/>
            <person name="Crawford N.G."/>
            <person name="Densmore L.D."/>
            <person name="Drew J.C."/>
            <person name="Edwards S.V."/>
            <person name="Faircloth B.C."/>
            <person name="Fujita M.K."/>
            <person name="Greenwold M.J."/>
            <person name="Hoffmann F.G."/>
            <person name="Howard J.M."/>
            <person name="Iguchi T."/>
            <person name="Janes D.E."/>
            <person name="Khan S.Y."/>
            <person name="Kohno S."/>
            <person name="de Koning A.J."/>
            <person name="Lance S.L."/>
            <person name="McCarthy F.M."/>
            <person name="McCormack J.E."/>
            <person name="Merchant M.E."/>
            <person name="Peterson D.G."/>
            <person name="Pollock D.D."/>
            <person name="Pourmand N."/>
            <person name="Raney B.J."/>
            <person name="Roessler K.A."/>
            <person name="Sanford J.R."/>
            <person name="Sawyer R.H."/>
            <person name="Schmidt C.J."/>
            <person name="Triplett E.W."/>
            <person name="Tuberville T.D."/>
            <person name="Venegas-Anaya M."/>
            <person name="Howard J.T."/>
            <person name="Jarvis E.D."/>
            <person name="Guillette L.J.Jr."/>
            <person name="Glenn T.C."/>
            <person name="Green R.E."/>
            <person name="Ray D.A."/>
        </authorList>
    </citation>
    <scope>NUCLEOTIDE SEQUENCE [LARGE SCALE GENOMIC DNA]</scope>
    <source>
        <strain evidence="18">KSC_2009_1</strain>
    </source>
</reference>
<evidence type="ECO:0000259" key="17">
    <source>
        <dbReference type="PROSITE" id="PS50808"/>
    </source>
</evidence>
<dbReference type="InterPro" id="IPR013087">
    <property type="entry name" value="Znf_C2H2_type"/>
</dbReference>
<dbReference type="PANTHER" id="PTHR23226:SF240">
    <property type="entry name" value="GASTRULA ZINC FINGER PROTEIN XLCGF26.1-LIKE-RELATED"/>
    <property type="match status" value="1"/>
</dbReference>
<evidence type="ECO:0000256" key="6">
    <source>
        <dbReference type="ARBA" id="ARBA00022771"/>
    </source>
</evidence>
<feature type="compositionally biased region" description="Low complexity" evidence="13">
    <location>
        <begin position="990"/>
        <end position="1007"/>
    </location>
</feature>
<comment type="subcellular location">
    <subcellularLocation>
        <location evidence="2">Nucleus</location>
    </subcellularLocation>
</comment>
<keyword evidence="9" id="KW-0238">DNA-binding</keyword>
<dbReference type="FunFam" id="3.30.160.60:FF:000966">
    <property type="entry name" value="ZFP90 zinc finger protein"/>
    <property type="match status" value="2"/>
</dbReference>
<dbReference type="Gene3D" id="6.10.140.140">
    <property type="match status" value="1"/>
</dbReference>
<feature type="domain" description="BED-type" evidence="17">
    <location>
        <begin position="1847"/>
        <end position="1897"/>
    </location>
</feature>
<dbReference type="FunFam" id="3.30.160.60:FF:001906">
    <property type="entry name" value="zinc finger protein 425"/>
    <property type="match status" value="2"/>
</dbReference>
<feature type="domain" description="C2H2-type" evidence="14">
    <location>
        <begin position="439"/>
        <end position="466"/>
    </location>
</feature>
<keyword evidence="5" id="KW-0677">Repeat</keyword>
<evidence type="ECO:0000256" key="11">
    <source>
        <dbReference type="ARBA" id="ARBA00023242"/>
    </source>
</evidence>
<dbReference type="Pfam" id="PF05699">
    <property type="entry name" value="Dimer_Tnp_hAT"/>
    <property type="match status" value="1"/>
</dbReference>
<evidence type="ECO:0000256" key="9">
    <source>
        <dbReference type="ARBA" id="ARBA00023125"/>
    </source>
</evidence>
<evidence type="ECO:0000259" key="15">
    <source>
        <dbReference type="PROSITE" id="PS50805"/>
    </source>
</evidence>
<evidence type="ECO:0000256" key="8">
    <source>
        <dbReference type="ARBA" id="ARBA00023015"/>
    </source>
</evidence>
<dbReference type="GO" id="GO:0000978">
    <property type="term" value="F:RNA polymerase II cis-regulatory region sequence-specific DNA binding"/>
    <property type="evidence" value="ECO:0007669"/>
    <property type="project" value="TreeGrafter"/>
</dbReference>
<feature type="domain" description="C2H2-type" evidence="14">
    <location>
        <begin position="327"/>
        <end position="354"/>
    </location>
</feature>
<proteinExistence type="inferred from homology"/>
<dbReference type="GO" id="GO:0008270">
    <property type="term" value="F:zinc ion binding"/>
    <property type="evidence" value="ECO:0007669"/>
    <property type="project" value="UniProtKB-KW"/>
</dbReference>
<dbReference type="PANTHER" id="PTHR23226">
    <property type="entry name" value="ZINC FINGER AND SCAN DOMAIN-CONTAINING"/>
    <property type="match status" value="1"/>
</dbReference>
<feature type="compositionally biased region" description="Basic and acidic residues" evidence="13">
    <location>
        <begin position="1735"/>
        <end position="1745"/>
    </location>
</feature>
<feature type="domain" description="C2H2-type" evidence="14">
    <location>
        <begin position="523"/>
        <end position="550"/>
    </location>
</feature>
<dbReference type="CDD" id="cd07765">
    <property type="entry name" value="KRAB_A-box"/>
    <property type="match status" value="1"/>
</dbReference>
<feature type="domain" description="C2H2-type" evidence="14">
    <location>
        <begin position="383"/>
        <end position="410"/>
    </location>
</feature>
<feature type="domain" description="C2H2-type" evidence="14">
    <location>
        <begin position="467"/>
        <end position="494"/>
    </location>
</feature>
<feature type="domain" description="C2H2-type" evidence="14">
    <location>
        <begin position="915"/>
        <end position="942"/>
    </location>
</feature>
<protein>
    <submittedName>
        <fullName evidence="18">Uncharacterized protein</fullName>
    </submittedName>
</protein>
<dbReference type="FunFam" id="3.30.160.60:FF:000508">
    <property type="entry name" value="Myeloid zinc finger 1"/>
    <property type="match status" value="1"/>
</dbReference>
<feature type="domain" description="C2H2-type" evidence="14">
    <location>
        <begin position="607"/>
        <end position="634"/>
    </location>
</feature>
<feature type="domain" description="KRAB" evidence="15">
    <location>
        <begin position="192"/>
        <end position="265"/>
    </location>
</feature>
<feature type="compositionally biased region" description="Low complexity" evidence="13">
    <location>
        <begin position="1816"/>
        <end position="1828"/>
    </location>
</feature>
<feature type="domain" description="C2H2-type" evidence="14">
    <location>
        <begin position="299"/>
        <end position="326"/>
    </location>
</feature>
<dbReference type="FunFam" id="3.30.160.60:FF:000557">
    <property type="entry name" value="zinc finger and SCAN domain-containing protein 29"/>
    <property type="match status" value="1"/>
</dbReference>
<keyword evidence="11" id="KW-0539">Nucleus</keyword>
<comment type="function">
    <text evidence="1">May be involved in transcriptional regulation.</text>
</comment>
<feature type="domain" description="C2H2-type" evidence="14">
    <location>
        <begin position="411"/>
        <end position="438"/>
    </location>
</feature>
<feature type="domain" description="C2H2-type" evidence="14">
    <location>
        <begin position="719"/>
        <end position="746"/>
    </location>
</feature>
<evidence type="ECO:0000256" key="12">
    <source>
        <dbReference type="PROSITE-ProRule" id="PRU00042"/>
    </source>
</evidence>
<dbReference type="InterPro" id="IPR003656">
    <property type="entry name" value="Znf_BED"/>
</dbReference>
<feature type="compositionally biased region" description="Low complexity" evidence="13">
    <location>
        <begin position="1622"/>
        <end position="1632"/>
    </location>
</feature>
<dbReference type="FunFam" id="3.30.160.60:FF:002716">
    <property type="entry name" value="Zinc finger protein 212"/>
    <property type="match status" value="1"/>
</dbReference>
<evidence type="ECO:0000256" key="1">
    <source>
        <dbReference type="ARBA" id="ARBA00003767"/>
    </source>
</evidence>
<keyword evidence="19" id="KW-1185">Reference proteome</keyword>
<dbReference type="PROSITE" id="PS50806">
    <property type="entry name" value="KRAB_RELATED"/>
    <property type="match status" value="1"/>
</dbReference>
<name>A0A151MVU8_ALLMI</name>
<dbReference type="PROSITE" id="PS50157">
    <property type="entry name" value="ZINC_FINGER_C2H2_2"/>
    <property type="match status" value="25"/>
</dbReference>
<evidence type="ECO:0000256" key="13">
    <source>
        <dbReference type="SAM" id="MobiDB-lite"/>
    </source>
</evidence>
<evidence type="ECO:0000256" key="7">
    <source>
        <dbReference type="ARBA" id="ARBA00022833"/>
    </source>
</evidence>
<feature type="region of interest" description="Disordered" evidence="13">
    <location>
        <begin position="941"/>
        <end position="966"/>
    </location>
</feature>
<dbReference type="InterPro" id="IPR011017">
    <property type="entry name" value="TRASH_dom"/>
</dbReference>
<dbReference type="InterPro" id="IPR001909">
    <property type="entry name" value="KRAB"/>
</dbReference>
<feature type="compositionally biased region" description="Acidic residues" evidence="13">
    <location>
        <begin position="1746"/>
        <end position="1758"/>
    </location>
</feature>
<evidence type="ECO:0000256" key="3">
    <source>
        <dbReference type="ARBA" id="ARBA00006991"/>
    </source>
</evidence>
<evidence type="ECO:0000259" key="16">
    <source>
        <dbReference type="PROSITE" id="PS50806"/>
    </source>
</evidence>
<dbReference type="FunFam" id="3.30.160.60:FF:002090">
    <property type="entry name" value="Zinc finger protein 473"/>
    <property type="match status" value="1"/>
</dbReference>
<feature type="compositionally biased region" description="Basic and acidic residues" evidence="13">
    <location>
        <begin position="1530"/>
        <end position="1542"/>
    </location>
</feature>
<dbReference type="FunFam" id="3.30.160.60:FF:001325">
    <property type="entry name" value="zinc finger protein 200"/>
    <property type="match status" value="1"/>
</dbReference>
<feature type="compositionally biased region" description="Acidic residues" evidence="13">
    <location>
        <begin position="1457"/>
        <end position="1469"/>
    </location>
</feature>
<dbReference type="PROSITE" id="PS50808">
    <property type="entry name" value="ZF_BED"/>
    <property type="match status" value="1"/>
</dbReference>
<keyword evidence="8" id="KW-0805">Transcription regulation</keyword>
<dbReference type="GO" id="GO:0000981">
    <property type="term" value="F:DNA-binding transcription factor activity, RNA polymerase II-specific"/>
    <property type="evidence" value="ECO:0007669"/>
    <property type="project" value="TreeGrafter"/>
</dbReference>
<keyword evidence="6 12" id="KW-0863">Zinc-finger</keyword>
<comment type="caution">
    <text evidence="18">The sequence shown here is derived from an EMBL/GenBank/DDBJ whole genome shotgun (WGS) entry which is preliminary data.</text>
</comment>
<dbReference type="Proteomes" id="UP000050525">
    <property type="component" value="Unassembled WGS sequence"/>
</dbReference>
<organism evidence="18 19">
    <name type="scientific">Alligator mississippiensis</name>
    <name type="common">American alligator</name>
    <dbReference type="NCBI Taxonomy" id="8496"/>
    <lineage>
        <taxon>Eukaryota</taxon>
        <taxon>Metazoa</taxon>
        <taxon>Chordata</taxon>
        <taxon>Craniata</taxon>
        <taxon>Vertebrata</taxon>
        <taxon>Euteleostomi</taxon>
        <taxon>Archelosauria</taxon>
        <taxon>Archosauria</taxon>
        <taxon>Crocodylia</taxon>
        <taxon>Alligatoridae</taxon>
        <taxon>Alligatorinae</taxon>
        <taxon>Alligator</taxon>
    </lineage>
</organism>
<dbReference type="InterPro" id="IPR008906">
    <property type="entry name" value="HATC_C_dom"/>
</dbReference>
<evidence type="ECO:0000313" key="19">
    <source>
        <dbReference type="Proteomes" id="UP000050525"/>
    </source>
</evidence>
<dbReference type="SMART" id="SM00746">
    <property type="entry name" value="TRASH"/>
    <property type="match status" value="6"/>
</dbReference>
<feature type="domain" description="C2H2-type" evidence="14">
    <location>
        <begin position="691"/>
        <end position="718"/>
    </location>
</feature>
<feature type="compositionally biased region" description="Basic and acidic residues" evidence="13">
    <location>
        <begin position="1087"/>
        <end position="1097"/>
    </location>
</feature>
<dbReference type="FunFam" id="3.30.160.60:FF:000478">
    <property type="entry name" value="Zinc finger protein 133"/>
    <property type="match status" value="2"/>
</dbReference>
<dbReference type="Gene3D" id="3.30.160.60">
    <property type="entry name" value="Classic Zinc Finger"/>
    <property type="match status" value="25"/>
</dbReference>
<feature type="domain" description="C2H2-type" evidence="14">
    <location>
        <begin position="635"/>
        <end position="662"/>
    </location>
</feature>
<feature type="region of interest" description="Disordered" evidence="13">
    <location>
        <begin position="96"/>
        <end position="183"/>
    </location>
</feature>
<evidence type="ECO:0000256" key="5">
    <source>
        <dbReference type="ARBA" id="ARBA00022737"/>
    </source>
</evidence>
<dbReference type="PROSITE" id="PS50805">
    <property type="entry name" value="KRAB"/>
    <property type="match status" value="1"/>
</dbReference>
<gene>
    <name evidence="18" type="ORF">Y1Q_0000834</name>
</gene>
<dbReference type="FunFam" id="3.30.160.60:FF:000097">
    <property type="entry name" value="Zinc finger protein"/>
    <property type="match status" value="4"/>
</dbReference>
<feature type="region of interest" description="Disordered" evidence="13">
    <location>
        <begin position="1042"/>
        <end position="1121"/>
    </location>
</feature>
<dbReference type="SUPFAM" id="SSF140996">
    <property type="entry name" value="Hermes dimerisation domain"/>
    <property type="match status" value="1"/>
</dbReference>
<feature type="region of interest" description="Disordered" evidence="13">
    <location>
        <begin position="1582"/>
        <end position="1673"/>
    </location>
</feature>
<dbReference type="SMART" id="SM00355">
    <property type="entry name" value="ZnF_C2H2"/>
    <property type="match status" value="27"/>
</dbReference>
<dbReference type="FunFam" id="3.30.160.60:FF:000100">
    <property type="entry name" value="Zinc finger 45-like"/>
    <property type="match status" value="1"/>
</dbReference>
<evidence type="ECO:0000256" key="4">
    <source>
        <dbReference type="ARBA" id="ARBA00022723"/>
    </source>
</evidence>
<evidence type="ECO:0000256" key="2">
    <source>
        <dbReference type="ARBA" id="ARBA00004123"/>
    </source>
</evidence>
<dbReference type="EMBL" id="AKHW03004838">
    <property type="protein sequence ID" value="KYO28671.1"/>
    <property type="molecule type" value="Genomic_DNA"/>
</dbReference>
<feature type="region of interest" description="Disordered" evidence="13">
    <location>
        <begin position="1686"/>
        <end position="1841"/>
    </location>
</feature>
<comment type="similarity">
    <text evidence="3">Belongs to the krueppel C2H2-type zinc-finger protein family.</text>
</comment>
<keyword evidence="4" id="KW-0479">Metal-binding</keyword>
<feature type="domain" description="C2H2-type" evidence="14">
    <location>
        <begin position="859"/>
        <end position="886"/>
    </location>
</feature>
<dbReference type="SMART" id="SM00614">
    <property type="entry name" value="ZnF_BED"/>
    <property type="match status" value="8"/>
</dbReference>
<dbReference type="Pfam" id="PF02892">
    <property type="entry name" value="zf-BED"/>
    <property type="match status" value="1"/>
</dbReference>
<feature type="domain" description="C2H2-type" evidence="14">
    <location>
        <begin position="271"/>
        <end position="298"/>
    </location>
</feature>
<dbReference type="SUPFAM" id="SSF57667">
    <property type="entry name" value="beta-beta-alpha zinc fingers"/>
    <property type="match status" value="14"/>
</dbReference>
<dbReference type="InterPro" id="IPR036236">
    <property type="entry name" value="Znf_C2H2_sf"/>
</dbReference>
<dbReference type="InterPro" id="IPR012337">
    <property type="entry name" value="RNaseH-like_sf"/>
</dbReference>
<evidence type="ECO:0000259" key="14">
    <source>
        <dbReference type="PROSITE" id="PS50157"/>
    </source>
</evidence>
<keyword evidence="7" id="KW-0862">Zinc</keyword>
<keyword evidence="10" id="KW-0804">Transcription</keyword>
<feature type="region of interest" description="Disordered" evidence="13">
    <location>
        <begin position="1417"/>
        <end position="1542"/>
    </location>
</feature>
<accession>A0A151MVU8</accession>
<feature type="domain" description="C2H2-type" evidence="14">
    <location>
        <begin position="663"/>
        <end position="690"/>
    </location>
</feature>
<feature type="domain" description="C2H2-type" evidence="14">
    <location>
        <begin position="831"/>
        <end position="858"/>
    </location>
</feature>
<dbReference type="PROSITE" id="PS00028">
    <property type="entry name" value="ZINC_FINGER_C2H2_1"/>
    <property type="match status" value="25"/>
</dbReference>
<feature type="region of interest" description="Disordered" evidence="13">
    <location>
        <begin position="1270"/>
        <end position="1320"/>
    </location>
</feature>
<feature type="compositionally biased region" description="Basic and acidic residues" evidence="13">
    <location>
        <begin position="1609"/>
        <end position="1618"/>
    </location>
</feature>
<dbReference type="eggNOG" id="KOG1721">
    <property type="taxonomic scope" value="Eukaryota"/>
</dbReference>
<dbReference type="InterPro" id="IPR056436">
    <property type="entry name" value="Znf-C2H2_ZIC1-5/GLI1-3-like"/>
</dbReference>
<feature type="region of interest" description="Disordered" evidence="13">
    <location>
        <begin position="1893"/>
        <end position="1913"/>
    </location>
</feature>
<feature type="domain" description="C2H2-type" evidence="14">
    <location>
        <begin position="747"/>
        <end position="774"/>
    </location>
</feature>
<dbReference type="SUPFAM" id="SSF53098">
    <property type="entry name" value="Ribonuclease H-like"/>
    <property type="match status" value="1"/>
</dbReference>
<feature type="domain" description="KRAB-related" evidence="16">
    <location>
        <begin position="189"/>
        <end position="253"/>
    </location>
</feature>
<dbReference type="FunFam" id="3.30.160.60:FF:000670">
    <property type="entry name" value="zinc finger protein 22"/>
    <property type="match status" value="3"/>
</dbReference>
<evidence type="ECO:0000256" key="10">
    <source>
        <dbReference type="ARBA" id="ARBA00023163"/>
    </source>
</evidence>
<feature type="region of interest" description="Disordered" evidence="13">
    <location>
        <begin position="980"/>
        <end position="1012"/>
    </location>
</feature>
<feature type="domain" description="C2H2-type" evidence="14">
    <location>
        <begin position="579"/>
        <end position="606"/>
    </location>
</feature>
<dbReference type="SUPFAM" id="SSF109640">
    <property type="entry name" value="KRAB domain (Kruppel-associated box)"/>
    <property type="match status" value="1"/>
</dbReference>